<keyword evidence="3" id="KW-0732">Signal</keyword>
<organism evidence="6">
    <name type="scientific">Candidatus Iainarchaeum sp</name>
    <dbReference type="NCBI Taxonomy" id="3101447"/>
    <lineage>
        <taxon>Archaea</taxon>
        <taxon>Candidatus Iainarchaeota</taxon>
        <taxon>Candidatus Iainarchaeia</taxon>
        <taxon>Candidatus Iainarchaeales</taxon>
        <taxon>Candidatus Iainarchaeaceae</taxon>
        <taxon>Candidatus Iainarchaeum</taxon>
    </lineage>
</organism>
<sequence length="608" mass="63834">MVPSWLGGAMKGVGMGIKDIYFALEDRYYDAVEALHLNKIVDTIDRVVPSFAVVLAVVFLIVAGGLIFTFSQPSAPPTPASYSLTLSFSGQNGDAIANQPVSIQFADDTTETLTTKSNGSIAFKVKPAQSPIRIALNAAGYLPYSQEYAVTKSQSISIVLEGAPLALEGISRTILVQDEQGLLLGTTTPASILAKFSCSNNPASAPNDITASDGTINVSAEGDCGRLTVRIIASSYREKTAELFNAVTEMRLTAIPVQVQQGSIAIAVKQASNNQGIAAAQVRLYAIPASGSAQLENQGITDSSGTFVFSDLNPGKYYITATKQGFALGQTPQQQLNAGQTTNLSLTLSASNNNKKFLVKTQNSSGVAIPQAVVNAFISNSQDQFILYTTGFTDSNGIFSELVGDINNAASALVVTHPNYVTEIVDPATLVAASDTAPLVVVMDAVTLGSNGLPTNAGNATAHVKNEVNFPVQSATAKLFADDLNGLLINTLTTDSSGNALFRNLPSGPYQARATKGNLSGNSTIQSVSNAQNRNFPITLVTNQGGVEVVAVDALTLAPLADANVQFLRSGTPPHSSRKQPTRSEKQAHHSMPIRSSMPSFQSPVISR</sequence>
<dbReference type="AlphaFoldDB" id="A0A7T9DIZ8"/>
<evidence type="ECO:0000256" key="2">
    <source>
        <dbReference type="ARBA" id="ARBA00022525"/>
    </source>
</evidence>
<dbReference type="Pfam" id="PF13620">
    <property type="entry name" value="CarboxypepD_reg"/>
    <property type="match status" value="1"/>
</dbReference>
<dbReference type="SUPFAM" id="SSF49452">
    <property type="entry name" value="Starch-binding domain-like"/>
    <property type="match status" value="1"/>
</dbReference>
<evidence type="ECO:0000313" key="6">
    <source>
        <dbReference type="EMBL" id="QQR92214.1"/>
    </source>
</evidence>
<dbReference type="PANTHER" id="PTHR36108">
    <property type="entry name" value="COLOSSIN-B-RELATED"/>
    <property type="match status" value="1"/>
</dbReference>
<dbReference type="InterPro" id="IPR013784">
    <property type="entry name" value="Carb-bd-like_fold"/>
</dbReference>
<comment type="similarity">
    <text evidence="1">Belongs to the serine-aspartate repeat-containing protein (SDr) family.</text>
</comment>
<keyword evidence="5" id="KW-0812">Transmembrane</keyword>
<protein>
    <submittedName>
        <fullName evidence="6">Carboxypeptidase regulatory-like domain-containing protein</fullName>
    </submittedName>
</protein>
<dbReference type="Proteomes" id="UP000596004">
    <property type="component" value="Chromosome"/>
</dbReference>
<dbReference type="GO" id="GO:0030246">
    <property type="term" value="F:carbohydrate binding"/>
    <property type="evidence" value="ECO:0007669"/>
    <property type="project" value="InterPro"/>
</dbReference>
<dbReference type="Gene3D" id="2.60.40.10">
    <property type="entry name" value="Immunoglobulins"/>
    <property type="match status" value="1"/>
</dbReference>
<dbReference type="InterPro" id="IPR013783">
    <property type="entry name" value="Ig-like_fold"/>
</dbReference>
<feature type="compositionally biased region" description="Polar residues" evidence="4">
    <location>
        <begin position="597"/>
        <end position="608"/>
    </location>
</feature>
<keyword evidence="6" id="KW-0121">Carboxypeptidase</keyword>
<proteinExistence type="inferred from homology"/>
<dbReference type="PANTHER" id="PTHR36108:SF13">
    <property type="entry name" value="COLOSSIN-B-RELATED"/>
    <property type="match status" value="1"/>
</dbReference>
<dbReference type="EMBL" id="CP064981">
    <property type="protein sequence ID" value="QQR92214.1"/>
    <property type="molecule type" value="Genomic_DNA"/>
</dbReference>
<dbReference type="GO" id="GO:0004180">
    <property type="term" value="F:carboxypeptidase activity"/>
    <property type="evidence" value="ECO:0007669"/>
    <property type="project" value="UniProtKB-KW"/>
</dbReference>
<keyword evidence="6" id="KW-0378">Hydrolase</keyword>
<keyword evidence="5" id="KW-1133">Transmembrane helix</keyword>
<keyword evidence="5" id="KW-0472">Membrane</keyword>
<keyword evidence="6" id="KW-0645">Protease</keyword>
<feature type="region of interest" description="Disordered" evidence="4">
    <location>
        <begin position="568"/>
        <end position="608"/>
    </location>
</feature>
<name>A0A7T9DIZ8_9ARCH</name>
<evidence type="ECO:0000256" key="5">
    <source>
        <dbReference type="SAM" id="Phobius"/>
    </source>
</evidence>
<keyword evidence="2" id="KW-0964">Secreted</keyword>
<accession>A0A7T9DIZ8</accession>
<dbReference type="SUPFAM" id="SSF49478">
    <property type="entry name" value="Cna protein B-type domain"/>
    <property type="match status" value="1"/>
</dbReference>
<evidence type="ECO:0000256" key="1">
    <source>
        <dbReference type="ARBA" id="ARBA00007257"/>
    </source>
</evidence>
<evidence type="ECO:0000256" key="4">
    <source>
        <dbReference type="SAM" id="MobiDB-lite"/>
    </source>
</evidence>
<evidence type="ECO:0000256" key="3">
    <source>
        <dbReference type="ARBA" id="ARBA00022729"/>
    </source>
</evidence>
<gene>
    <name evidence="6" type="ORF">IPJ89_03565</name>
</gene>
<feature type="transmembrane region" description="Helical" evidence="5">
    <location>
        <begin position="47"/>
        <end position="70"/>
    </location>
</feature>
<reference evidence="6" key="1">
    <citation type="submission" date="2020-11" db="EMBL/GenBank/DDBJ databases">
        <title>Connecting structure to function with the recovery of over 1000 high-quality activated sludge metagenome-assembled genomes encoding full-length rRNA genes using long-read sequencing.</title>
        <authorList>
            <person name="Singleton C.M."/>
            <person name="Petriglieri F."/>
            <person name="Kristensen J.M."/>
            <person name="Kirkegaard R.H."/>
            <person name="Michaelsen T.Y."/>
            <person name="Andersen M.H."/>
            <person name="Karst S.M."/>
            <person name="Dueholm M.S."/>
            <person name="Nielsen P.H."/>
            <person name="Albertsen M."/>
        </authorList>
    </citation>
    <scope>NUCLEOTIDE SEQUENCE</scope>
    <source>
        <strain evidence="6">Fred_18-Q3-R57-64_BAT3C.431</strain>
    </source>
</reference>
<dbReference type="Gene3D" id="2.60.40.1120">
    <property type="entry name" value="Carboxypeptidase-like, regulatory domain"/>
    <property type="match status" value="1"/>
</dbReference>